<dbReference type="InterPro" id="IPR029033">
    <property type="entry name" value="His_PPase_superfam"/>
</dbReference>
<evidence type="ECO:0000313" key="2">
    <source>
        <dbReference type="Proteomes" id="UP000262172"/>
    </source>
</evidence>
<dbReference type="Gene3D" id="3.40.50.1240">
    <property type="entry name" value="Phosphoglycerate mutase-like"/>
    <property type="match status" value="1"/>
</dbReference>
<dbReference type="Pfam" id="PF00300">
    <property type="entry name" value="His_Phos_1"/>
    <property type="match status" value="1"/>
</dbReference>
<dbReference type="AlphaFoldDB" id="A0A371NW89"/>
<dbReference type="SUPFAM" id="SSF53254">
    <property type="entry name" value="Phosphoglycerate mutase-like"/>
    <property type="match status" value="1"/>
</dbReference>
<accession>A0A371NW89</accession>
<dbReference type="SMART" id="SM00855">
    <property type="entry name" value="PGAM"/>
    <property type="match status" value="1"/>
</dbReference>
<dbReference type="RefSeq" id="WP_116241128.1">
    <property type="nucleotide sequence ID" value="NZ_QUAB01000018.1"/>
</dbReference>
<dbReference type="InterPro" id="IPR013078">
    <property type="entry name" value="His_Pase_superF_clade-1"/>
</dbReference>
<name>A0A371NW89_9MICO</name>
<dbReference type="OrthoDB" id="9810154at2"/>
<dbReference type="PANTHER" id="PTHR47623">
    <property type="entry name" value="OS09G0287300 PROTEIN"/>
    <property type="match status" value="1"/>
</dbReference>
<dbReference type="CDD" id="cd07067">
    <property type="entry name" value="HP_PGM_like"/>
    <property type="match status" value="1"/>
</dbReference>
<dbReference type="EMBL" id="QUAB01000018">
    <property type="protein sequence ID" value="REJ07234.1"/>
    <property type="molecule type" value="Genomic_DNA"/>
</dbReference>
<dbReference type="Proteomes" id="UP000262172">
    <property type="component" value="Unassembled WGS sequence"/>
</dbReference>
<keyword evidence="2" id="KW-1185">Reference proteome</keyword>
<dbReference type="PANTHER" id="PTHR47623:SF1">
    <property type="entry name" value="OS09G0287300 PROTEIN"/>
    <property type="match status" value="1"/>
</dbReference>
<evidence type="ECO:0000313" key="1">
    <source>
        <dbReference type="EMBL" id="REJ07234.1"/>
    </source>
</evidence>
<gene>
    <name evidence="1" type="ORF">DY023_04390</name>
</gene>
<organism evidence="1 2">
    <name type="scientific">Microbacterium bovistercoris</name>
    <dbReference type="NCBI Taxonomy" id="2293570"/>
    <lineage>
        <taxon>Bacteria</taxon>
        <taxon>Bacillati</taxon>
        <taxon>Actinomycetota</taxon>
        <taxon>Actinomycetes</taxon>
        <taxon>Micrococcales</taxon>
        <taxon>Microbacteriaceae</taxon>
        <taxon>Microbacterium</taxon>
    </lineage>
</organism>
<comment type="caution">
    <text evidence="1">The sequence shown here is derived from an EMBL/GenBank/DDBJ whole genome shotgun (WGS) entry which is preliminary data.</text>
</comment>
<proteinExistence type="predicted"/>
<sequence>MKTLLLARHAKSDWGMHGYSDHDRPLNARGRRDAPAMARRLVVEGVALDRIVSSTATRARSTADEYAAAFGLALTEEPRLYAASARTILQVASGLPDECAVGMLVGHNPGMSDAVGELTGEFVELPTCAVVECEVDVDLWAELTEGSGRLVRVRTPGD</sequence>
<reference evidence="1 2" key="1">
    <citation type="submission" date="2018-08" db="EMBL/GenBank/DDBJ databases">
        <title>Isolation, diversity and antifungal activity of Actinobacteria from cow dung.</title>
        <authorList>
            <person name="Ling L."/>
        </authorList>
    </citation>
    <scope>NUCLEOTIDE SEQUENCE [LARGE SCALE GENOMIC DNA]</scope>
    <source>
        <strain evidence="1 2">NEAU-LLE</strain>
    </source>
</reference>
<protein>
    <submittedName>
        <fullName evidence="1">Phosphohistidine phosphatase</fullName>
    </submittedName>
</protein>